<organism evidence="3 4">
    <name type="scientific">Salvia divinorum</name>
    <name type="common">Maria pastora</name>
    <name type="synonym">Diviner's sage</name>
    <dbReference type="NCBI Taxonomy" id="28513"/>
    <lineage>
        <taxon>Eukaryota</taxon>
        <taxon>Viridiplantae</taxon>
        <taxon>Streptophyta</taxon>
        <taxon>Embryophyta</taxon>
        <taxon>Tracheophyta</taxon>
        <taxon>Spermatophyta</taxon>
        <taxon>Magnoliopsida</taxon>
        <taxon>eudicotyledons</taxon>
        <taxon>Gunneridae</taxon>
        <taxon>Pentapetalae</taxon>
        <taxon>asterids</taxon>
        <taxon>lamiids</taxon>
        <taxon>Lamiales</taxon>
        <taxon>Lamiaceae</taxon>
        <taxon>Nepetoideae</taxon>
        <taxon>Mentheae</taxon>
        <taxon>Salviinae</taxon>
        <taxon>Salvia</taxon>
        <taxon>Salvia subgen. Calosphace</taxon>
    </lineage>
</organism>
<dbReference type="SUPFAM" id="SSF55781">
    <property type="entry name" value="GAF domain-like"/>
    <property type="match status" value="1"/>
</dbReference>
<dbReference type="InterPro" id="IPR016132">
    <property type="entry name" value="Phyto_chromo_attachment"/>
</dbReference>
<comment type="caution">
    <text evidence="3">The sequence shown here is derived from an EMBL/GenBank/DDBJ whole genome shotgun (WGS) entry which is preliminary data.</text>
</comment>
<name>A0ABD1IFG0_SALDI</name>
<feature type="domain" description="Phytochrome chromophore attachment site" evidence="2">
    <location>
        <begin position="39"/>
        <end position="95"/>
    </location>
</feature>
<accession>A0ABD1IFG0</accession>
<protein>
    <submittedName>
        <fullName evidence="3">Phytochrome E-like isoform X3</fullName>
    </submittedName>
</protein>
<dbReference type="PROSITE" id="PS50046">
    <property type="entry name" value="PHYTOCHROME_2"/>
    <property type="match status" value="1"/>
</dbReference>
<evidence type="ECO:0000313" key="3">
    <source>
        <dbReference type="EMBL" id="KAL1567451.1"/>
    </source>
</evidence>
<dbReference type="AlphaFoldDB" id="A0ABD1IFG0"/>
<proteinExistence type="inferred from homology"/>
<dbReference type="Gene3D" id="3.30.450.40">
    <property type="match status" value="1"/>
</dbReference>
<dbReference type="EMBL" id="JBEAFC010000002">
    <property type="protein sequence ID" value="KAL1567451.1"/>
    <property type="molecule type" value="Genomic_DNA"/>
</dbReference>
<keyword evidence="4" id="KW-1185">Reference proteome</keyword>
<evidence type="ECO:0000313" key="4">
    <source>
        <dbReference type="Proteomes" id="UP001567538"/>
    </source>
</evidence>
<sequence length="95" mass="10352">MDLEPGHGGDLVVVHAGAVRSQKLAARAISRLQSLPDGHVGALCDAVVEDVKRLTGYDRVMAYKFHDDNHGEVVAEIRRSDLDPYLGLHYSATDI</sequence>
<evidence type="ECO:0000256" key="1">
    <source>
        <dbReference type="ARBA" id="ARBA00008235"/>
    </source>
</evidence>
<gene>
    <name evidence="3" type="ORF">AAHA92_02928</name>
</gene>
<comment type="similarity">
    <text evidence="1">Belongs to the phytochrome family.</text>
</comment>
<dbReference type="Proteomes" id="UP001567538">
    <property type="component" value="Unassembled WGS sequence"/>
</dbReference>
<dbReference type="InterPro" id="IPR029016">
    <property type="entry name" value="GAF-like_dom_sf"/>
</dbReference>
<reference evidence="3 4" key="1">
    <citation type="submission" date="2024-06" db="EMBL/GenBank/DDBJ databases">
        <title>A chromosome level genome sequence of Diviner's sage (Salvia divinorum).</title>
        <authorList>
            <person name="Ford S.A."/>
            <person name="Ro D.-K."/>
            <person name="Ness R.W."/>
            <person name="Phillips M.A."/>
        </authorList>
    </citation>
    <scope>NUCLEOTIDE SEQUENCE [LARGE SCALE GENOMIC DNA]</scope>
    <source>
        <strain evidence="3">SAF-2024a</strain>
        <tissue evidence="3">Leaf</tissue>
    </source>
</reference>
<evidence type="ECO:0000259" key="2">
    <source>
        <dbReference type="PROSITE" id="PS50046"/>
    </source>
</evidence>